<comment type="caution">
    <text evidence="2">The sequence shown here is derived from an EMBL/GenBank/DDBJ whole genome shotgun (WGS) entry which is preliminary data.</text>
</comment>
<evidence type="ECO:0000313" key="3">
    <source>
        <dbReference type="Proteomes" id="UP000318590"/>
    </source>
</evidence>
<dbReference type="AlphaFoldDB" id="A0A547QB11"/>
<organism evidence="2 3">
    <name type="scientific">Palleronia caenipelagi</name>
    <dbReference type="NCBI Taxonomy" id="2489174"/>
    <lineage>
        <taxon>Bacteria</taxon>
        <taxon>Pseudomonadati</taxon>
        <taxon>Pseudomonadota</taxon>
        <taxon>Alphaproteobacteria</taxon>
        <taxon>Rhodobacterales</taxon>
        <taxon>Roseobacteraceae</taxon>
        <taxon>Palleronia</taxon>
    </lineage>
</organism>
<accession>A0A547QB11</accession>
<name>A0A547QB11_9RHOB</name>
<reference evidence="2 3" key="1">
    <citation type="submission" date="2019-06" db="EMBL/GenBank/DDBJ databases">
        <title>Paenimaribius caenipelagi gen. nov., sp. nov., isolated from a tidal flat.</title>
        <authorList>
            <person name="Yoon J.-H."/>
        </authorList>
    </citation>
    <scope>NUCLEOTIDE SEQUENCE [LARGE SCALE GENOMIC DNA]</scope>
    <source>
        <strain evidence="2 3">JBTF-M29</strain>
    </source>
</reference>
<evidence type="ECO:0000313" key="2">
    <source>
        <dbReference type="EMBL" id="TRD23562.1"/>
    </source>
</evidence>
<dbReference type="RefSeq" id="WP_142832885.1">
    <property type="nucleotide sequence ID" value="NZ_VFSV01000001.1"/>
</dbReference>
<keyword evidence="1" id="KW-1133">Transmembrane helix</keyword>
<proteinExistence type="predicted"/>
<protein>
    <submittedName>
        <fullName evidence="2">Uncharacterized protein</fullName>
    </submittedName>
</protein>
<feature type="transmembrane region" description="Helical" evidence="1">
    <location>
        <begin position="114"/>
        <end position="131"/>
    </location>
</feature>
<keyword evidence="1" id="KW-0812">Transmembrane</keyword>
<dbReference type="Proteomes" id="UP000318590">
    <property type="component" value="Unassembled WGS sequence"/>
</dbReference>
<evidence type="ECO:0000256" key="1">
    <source>
        <dbReference type="SAM" id="Phobius"/>
    </source>
</evidence>
<gene>
    <name evidence="2" type="ORF">FEV53_00665</name>
</gene>
<sequence length="219" mass="23559">MRPPHKRVILTILGLLGALALAAAVLLSLPESVGKALLSEGGVIETASALGYVGVAGMLVWAMARDDTRQTWPLVVILLAMFGRELDLDKRPFTLGLFKSRQYLGDQVPGVEKLISLVILLVILTCLFLAARRYGGEFLRGLRDGVAQSWYLATGLVLVVISKSVDGIGRKLAPFGIDISDVLDRRFAALEELWELGIPITFALAVLAAASRKPNTVAP</sequence>
<feature type="transmembrane region" description="Helical" evidence="1">
    <location>
        <begin position="71"/>
        <end position="88"/>
    </location>
</feature>
<dbReference type="OrthoDB" id="269771at2"/>
<keyword evidence="1" id="KW-0472">Membrane</keyword>
<feature type="transmembrane region" description="Helical" evidence="1">
    <location>
        <begin position="46"/>
        <end position="64"/>
    </location>
</feature>
<dbReference type="EMBL" id="VFSV01000001">
    <property type="protein sequence ID" value="TRD23562.1"/>
    <property type="molecule type" value="Genomic_DNA"/>
</dbReference>
<keyword evidence="3" id="KW-1185">Reference proteome</keyword>